<protein>
    <submittedName>
        <fullName evidence="4">Peptide methionine sulfoxide reductase A5</fullName>
    </submittedName>
</protein>
<organism evidence="4 5">
    <name type="scientific">Acorus calamus</name>
    <name type="common">Sweet flag</name>
    <dbReference type="NCBI Taxonomy" id="4465"/>
    <lineage>
        <taxon>Eukaryota</taxon>
        <taxon>Viridiplantae</taxon>
        <taxon>Streptophyta</taxon>
        <taxon>Embryophyta</taxon>
        <taxon>Tracheophyta</taxon>
        <taxon>Spermatophyta</taxon>
        <taxon>Magnoliopsida</taxon>
        <taxon>Liliopsida</taxon>
        <taxon>Acoraceae</taxon>
        <taxon>Acorus</taxon>
    </lineage>
</organism>
<evidence type="ECO:0000256" key="1">
    <source>
        <dbReference type="ARBA" id="ARBA00022737"/>
    </source>
</evidence>
<gene>
    <name evidence="4" type="primary">MSRA5</name>
    <name evidence="4" type="ORF">QJS10_CPB22g00344</name>
</gene>
<keyword evidence="5" id="KW-1185">Reference proteome</keyword>
<sequence length="179" mass="20229">MFKSIIFTNGTRETRMAAISKEKQHAKIRSNIVTTQIQELGMFYAAKTENQGPGIRLIIFPQLEQKLMCCLDVVGTSLGKWLASKGEATDRMSVFVKSHQDKSGHAPDEETTEVNKDSTIAKKKLMKILAHRDAMQRAFIQQGYRSIHSEDLTKHLSKELSGKLEVLEDQIYCRLAMDA</sequence>
<dbReference type="Pfam" id="PF00191">
    <property type="entry name" value="Annexin"/>
    <property type="match status" value="1"/>
</dbReference>
<dbReference type="Proteomes" id="UP001180020">
    <property type="component" value="Unassembled WGS sequence"/>
</dbReference>
<evidence type="ECO:0000256" key="3">
    <source>
        <dbReference type="SAM" id="MobiDB-lite"/>
    </source>
</evidence>
<name>A0AAV9C0D5_ACOCL</name>
<proteinExistence type="predicted"/>
<feature type="region of interest" description="Disordered" evidence="3">
    <location>
        <begin position="98"/>
        <end position="117"/>
    </location>
</feature>
<accession>A0AAV9C0D5</accession>
<keyword evidence="1" id="KW-0677">Repeat</keyword>
<evidence type="ECO:0000313" key="4">
    <source>
        <dbReference type="EMBL" id="KAK1282305.1"/>
    </source>
</evidence>
<dbReference type="InterPro" id="IPR037104">
    <property type="entry name" value="Annexin_sf"/>
</dbReference>
<dbReference type="GO" id="GO:0005509">
    <property type="term" value="F:calcium ion binding"/>
    <property type="evidence" value="ECO:0007669"/>
    <property type="project" value="InterPro"/>
</dbReference>
<dbReference type="Gene3D" id="1.10.220.10">
    <property type="entry name" value="Annexin"/>
    <property type="match status" value="1"/>
</dbReference>
<dbReference type="AlphaFoldDB" id="A0AAV9C0D5"/>
<comment type="caution">
    <text evidence="4">The sequence shown here is derived from an EMBL/GenBank/DDBJ whole genome shotgun (WGS) entry which is preliminary data.</text>
</comment>
<dbReference type="GO" id="GO:0005544">
    <property type="term" value="F:calcium-dependent phospholipid binding"/>
    <property type="evidence" value="ECO:0007669"/>
    <property type="project" value="InterPro"/>
</dbReference>
<evidence type="ECO:0000313" key="5">
    <source>
        <dbReference type="Proteomes" id="UP001180020"/>
    </source>
</evidence>
<dbReference type="EMBL" id="JAUJYO010000022">
    <property type="protein sequence ID" value="KAK1282305.1"/>
    <property type="molecule type" value="Genomic_DNA"/>
</dbReference>
<dbReference type="InterPro" id="IPR018502">
    <property type="entry name" value="Annexin_repeat"/>
</dbReference>
<dbReference type="SUPFAM" id="SSF47874">
    <property type="entry name" value="Annexin"/>
    <property type="match status" value="1"/>
</dbReference>
<reference evidence="4" key="2">
    <citation type="submission" date="2023-06" db="EMBL/GenBank/DDBJ databases">
        <authorList>
            <person name="Ma L."/>
            <person name="Liu K.-W."/>
            <person name="Li Z."/>
            <person name="Hsiao Y.-Y."/>
            <person name="Qi Y."/>
            <person name="Fu T."/>
            <person name="Tang G."/>
            <person name="Zhang D."/>
            <person name="Sun W.-H."/>
            <person name="Liu D.-K."/>
            <person name="Li Y."/>
            <person name="Chen G.-Z."/>
            <person name="Liu X.-D."/>
            <person name="Liao X.-Y."/>
            <person name="Jiang Y.-T."/>
            <person name="Yu X."/>
            <person name="Hao Y."/>
            <person name="Huang J."/>
            <person name="Zhao X.-W."/>
            <person name="Ke S."/>
            <person name="Chen Y.-Y."/>
            <person name="Wu W.-L."/>
            <person name="Hsu J.-L."/>
            <person name="Lin Y.-F."/>
            <person name="Huang M.-D."/>
            <person name="Li C.-Y."/>
            <person name="Huang L."/>
            <person name="Wang Z.-W."/>
            <person name="Zhao X."/>
            <person name="Zhong W.-Y."/>
            <person name="Peng D.-H."/>
            <person name="Ahmad S."/>
            <person name="Lan S."/>
            <person name="Zhang J.-S."/>
            <person name="Tsai W.-C."/>
            <person name="Van De Peer Y."/>
            <person name="Liu Z.-J."/>
        </authorList>
    </citation>
    <scope>NUCLEOTIDE SEQUENCE</scope>
    <source>
        <strain evidence="4">CP</strain>
        <tissue evidence="4">Leaves</tissue>
    </source>
</reference>
<reference evidence="4" key="1">
    <citation type="journal article" date="2023" name="Nat. Commun.">
        <title>Diploid and tetraploid genomes of Acorus and the evolution of monocots.</title>
        <authorList>
            <person name="Ma L."/>
            <person name="Liu K.W."/>
            <person name="Li Z."/>
            <person name="Hsiao Y.Y."/>
            <person name="Qi Y."/>
            <person name="Fu T."/>
            <person name="Tang G.D."/>
            <person name="Zhang D."/>
            <person name="Sun W.H."/>
            <person name="Liu D.K."/>
            <person name="Li Y."/>
            <person name="Chen G.Z."/>
            <person name="Liu X.D."/>
            <person name="Liao X.Y."/>
            <person name="Jiang Y.T."/>
            <person name="Yu X."/>
            <person name="Hao Y."/>
            <person name="Huang J."/>
            <person name="Zhao X.W."/>
            <person name="Ke S."/>
            <person name="Chen Y.Y."/>
            <person name="Wu W.L."/>
            <person name="Hsu J.L."/>
            <person name="Lin Y.F."/>
            <person name="Huang M.D."/>
            <person name="Li C.Y."/>
            <person name="Huang L."/>
            <person name="Wang Z.W."/>
            <person name="Zhao X."/>
            <person name="Zhong W.Y."/>
            <person name="Peng D.H."/>
            <person name="Ahmad S."/>
            <person name="Lan S."/>
            <person name="Zhang J.S."/>
            <person name="Tsai W.C."/>
            <person name="Van de Peer Y."/>
            <person name="Liu Z.J."/>
        </authorList>
    </citation>
    <scope>NUCLEOTIDE SEQUENCE</scope>
    <source>
        <strain evidence="4">CP</strain>
    </source>
</reference>
<evidence type="ECO:0000256" key="2">
    <source>
        <dbReference type="ARBA" id="ARBA00023216"/>
    </source>
</evidence>
<keyword evidence="2" id="KW-0041">Annexin</keyword>